<keyword evidence="7" id="KW-1185">Reference proteome</keyword>
<organism evidence="6 7">
    <name type="scientific">Nocardiopsis codii</name>
    <dbReference type="NCBI Taxonomy" id="3065942"/>
    <lineage>
        <taxon>Bacteria</taxon>
        <taxon>Bacillati</taxon>
        <taxon>Actinomycetota</taxon>
        <taxon>Actinomycetes</taxon>
        <taxon>Streptosporangiales</taxon>
        <taxon>Nocardiopsidaceae</taxon>
        <taxon>Nocardiopsis</taxon>
    </lineage>
</organism>
<dbReference type="GO" id="GO:0016746">
    <property type="term" value="F:acyltransferase activity"/>
    <property type="evidence" value="ECO:0007669"/>
    <property type="project" value="UniProtKB-KW"/>
</dbReference>
<evidence type="ECO:0000256" key="4">
    <source>
        <dbReference type="ARBA" id="ARBA00031122"/>
    </source>
</evidence>
<feature type="domain" description="Acyltransferase MbtK/IucB-like conserved" evidence="5">
    <location>
        <begin position="27"/>
        <end position="74"/>
    </location>
</feature>
<name>A0ABU7K3N1_9ACTN</name>
<evidence type="ECO:0000259" key="5">
    <source>
        <dbReference type="SMART" id="SM01006"/>
    </source>
</evidence>
<evidence type="ECO:0000313" key="6">
    <source>
        <dbReference type="EMBL" id="MEE2036790.1"/>
    </source>
</evidence>
<dbReference type="PANTHER" id="PTHR31438">
    <property type="entry name" value="LYSINE N-ACYLTRANSFERASE C17G9.06C-RELATED"/>
    <property type="match status" value="1"/>
</dbReference>
<dbReference type="InterPro" id="IPR016181">
    <property type="entry name" value="Acyl_CoA_acyltransferase"/>
</dbReference>
<dbReference type="Pfam" id="PF13523">
    <property type="entry name" value="Acetyltransf_8"/>
    <property type="match status" value="1"/>
</dbReference>
<protein>
    <recommendedName>
        <fullName evidence="3">Lysine N-acyltransferase MbtK</fullName>
    </recommendedName>
    <alternativeName>
        <fullName evidence="4">Mycobactin synthase protein K</fullName>
    </alternativeName>
</protein>
<comment type="function">
    <text evidence="1">Acyltransferase required for the direct transfer of medium- to long-chain fatty acyl moieties from a carrier protein (MbtL) on to the epsilon-amino group of lysine residue in the mycobactin core.</text>
</comment>
<evidence type="ECO:0000256" key="2">
    <source>
        <dbReference type="ARBA" id="ARBA00005102"/>
    </source>
</evidence>
<accession>A0ABU7K3N1</accession>
<proteinExistence type="predicted"/>
<comment type="pathway">
    <text evidence="2">Siderophore biosynthesis; mycobactin biosynthesis.</text>
</comment>
<evidence type="ECO:0000256" key="1">
    <source>
        <dbReference type="ARBA" id="ARBA00003818"/>
    </source>
</evidence>
<reference evidence="6 7" key="1">
    <citation type="submission" date="2023-08" db="EMBL/GenBank/DDBJ databases">
        <authorList>
            <person name="Girao M."/>
            <person name="Carvalho M.F."/>
        </authorList>
    </citation>
    <scope>NUCLEOTIDE SEQUENCE [LARGE SCALE GENOMIC DNA]</scope>
    <source>
        <strain evidence="6 7">CT-R113</strain>
    </source>
</reference>
<gene>
    <name evidence="6" type="ORF">Q8791_06075</name>
</gene>
<evidence type="ECO:0000313" key="7">
    <source>
        <dbReference type="Proteomes" id="UP001356095"/>
    </source>
</evidence>
<comment type="caution">
    <text evidence="6">The sequence shown here is derived from an EMBL/GenBank/DDBJ whole genome shotgun (WGS) entry which is preliminary data.</text>
</comment>
<dbReference type="Proteomes" id="UP001356095">
    <property type="component" value="Unassembled WGS sequence"/>
</dbReference>
<dbReference type="PANTHER" id="PTHR31438:SF1">
    <property type="entry name" value="LYSINE N-ACYLTRANSFERASE C17G9.06C-RELATED"/>
    <property type="match status" value="1"/>
</dbReference>
<dbReference type="SMART" id="SM01006">
    <property type="entry name" value="AlcB"/>
    <property type="match status" value="1"/>
</dbReference>
<keyword evidence="6" id="KW-0012">Acyltransferase</keyword>
<dbReference type="EMBL" id="JAUZMY010000004">
    <property type="protein sequence ID" value="MEE2036790.1"/>
    <property type="molecule type" value="Genomic_DNA"/>
</dbReference>
<dbReference type="SUPFAM" id="SSF55729">
    <property type="entry name" value="Acyl-CoA N-acyltransferases (Nat)"/>
    <property type="match status" value="1"/>
</dbReference>
<dbReference type="Gene3D" id="3.40.630.30">
    <property type="match status" value="1"/>
</dbReference>
<keyword evidence="6" id="KW-0808">Transferase</keyword>
<dbReference type="InterPro" id="IPR019432">
    <property type="entry name" value="Acyltransferase_MbtK/IucB-like"/>
</dbReference>
<dbReference type="RefSeq" id="WP_330090587.1">
    <property type="nucleotide sequence ID" value="NZ_JAUZMY010000004.1"/>
</dbReference>
<evidence type="ECO:0000256" key="3">
    <source>
        <dbReference type="ARBA" id="ARBA00020586"/>
    </source>
</evidence>
<sequence length="206" mass="22559">MSRSAQTARLPGGLTRVDPGLGAFAVRPVDPDADIPLLHSWLTEPRARYWLMTEASEEDVARQFRAVHDSEHEQAYIGTWEGGPRFLAELYSPGHSELAPHYDVLPGDTGMHFLVAPTDSPVHGFTRAVITTVMELAFAASATERVVVEPDVRNHPVHALNEAVGFRIESTVTLGESRKDAYLSTCTRDQFRSALAAAAPTRGVDR</sequence>